<dbReference type="InterPro" id="IPR017716">
    <property type="entry name" value="S-AdoMet_deCOase_pro-enz"/>
</dbReference>
<dbReference type="GO" id="GO:0004766">
    <property type="term" value="F:spermidine synthase activity"/>
    <property type="evidence" value="ECO:0007669"/>
    <property type="project" value="UniProtKB-UniRule"/>
</dbReference>
<feature type="binding site" evidence="12">
    <location>
        <position position="234"/>
    </location>
    <ligand>
        <name>spermidine</name>
        <dbReference type="ChEBI" id="CHEBI:57834"/>
    </ligand>
</feature>
<keyword evidence="7 13" id="KW-0620">Polyamine biosynthesis</keyword>
<evidence type="ECO:0000256" key="14">
    <source>
        <dbReference type="PROSITE-ProRule" id="PRU00354"/>
    </source>
</evidence>
<feature type="domain" description="PABS" evidence="16">
    <location>
        <begin position="175"/>
        <end position="418"/>
    </location>
</feature>
<name>A0A1I5ED03_PSUAM</name>
<evidence type="ECO:0000256" key="3">
    <source>
        <dbReference type="ARBA" id="ARBA00022691"/>
    </source>
</evidence>
<evidence type="ECO:0000256" key="15">
    <source>
        <dbReference type="SAM" id="MobiDB-lite"/>
    </source>
</evidence>
<dbReference type="InterPro" id="IPR003826">
    <property type="entry name" value="AdoMetDC_fam_prok"/>
</dbReference>
<dbReference type="EC" id="4.1.1.50" evidence="13"/>
<evidence type="ECO:0000256" key="10">
    <source>
        <dbReference type="ARBA" id="ARBA00023270"/>
    </source>
</evidence>
<keyword evidence="10 13" id="KW-0704">Schiff base</keyword>
<dbReference type="HAMAP" id="MF_00198">
    <property type="entry name" value="Spermidine_synth"/>
    <property type="match status" value="1"/>
</dbReference>
<dbReference type="InterPro" id="IPR001045">
    <property type="entry name" value="Spermi_synthase"/>
</dbReference>
<sequence length="462" mass="50018">MRRATTSGMRHDKHLTGRLPCPDVSSSTSLNPPVPSEGAGELHPGFGLTGPDSPALPSTSSPVGRHVLAELGGIDAAILDDDQRLRTDLAAALTESGAQVRQVVTERFEPQGATVVAVLAESHASIHTWPEHGGMHVDVFTCGDSADPVAAVRNLAERVGATDTALQVVDRGGAPRTVTEPISEDLSRRWRLGRVHHVAHTGFQKVVVADTAHGVTLFCDDERQSTEHTQLTYHEALVWPGALLARRLERVLIVGSSEGVASEMAVAAGATHVDHVDIDTEAVRICAEYLPYGYTPQSLAAAERGDGPVRLHYADGGQYVLDSTEHWDLIIVDLPDERPDEPEAQINRLYEEDFVRSCADRLTEGGVLVFQAGSPAVWRDATLKAAWQRFTSVFGETGGRGVYIGCEEHEWAFLAGVREPMDDPGEVAASRLAAMPHRPQMWDEVSLRHRLVAPLSLRRLTG</sequence>
<feature type="active site" description="Proton acceptor; for processing activity" evidence="13">
    <location>
        <position position="127"/>
    </location>
</feature>
<dbReference type="CDD" id="cd02440">
    <property type="entry name" value="AdoMet_MTases"/>
    <property type="match status" value="1"/>
</dbReference>
<comment type="cofactor">
    <cofactor evidence="13">
        <name>pyruvate</name>
        <dbReference type="ChEBI" id="CHEBI:15361"/>
    </cofactor>
    <text evidence="13">Binds 1 pyruvoyl group covalently per subunit.</text>
</comment>
<evidence type="ECO:0000256" key="13">
    <source>
        <dbReference type="HAMAP-Rule" id="MF_00464"/>
    </source>
</evidence>
<dbReference type="Proteomes" id="UP000199614">
    <property type="component" value="Unassembled WGS sequence"/>
</dbReference>
<keyword evidence="11 13" id="KW-0670">Pyruvate</keyword>
<keyword evidence="18" id="KW-1185">Reference proteome</keyword>
<dbReference type="InterPro" id="IPR030374">
    <property type="entry name" value="PABS"/>
</dbReference>
<feature type="active site" description="Proton donor; for catalytic activity" evidence="13">
    <location>
        <position position="142"/>
    </location>
</feature>
<comment type="subunit">
    <text evidence="12">Homodimer or homotetramer.</text>
</comment>
<evidence type="ECO:0000256" key="1">
    <source>
        <dbReference type="ARBA" id="ARBA00007867"/>
    </source>
</evidence>
<feature type="chain" id="PRO_5023513873" description="S-adenosylmethionine decarboxylase alpha chain" evidence="13">
    <location>
        <begin position="122"/>
        <end position="462"/>
    </location>
</feature>
<evidence type="ECO:0000256" key="8">
    <source>
        <dbReference type="ARBA" id="ARBA00023145"/>
    </source>
</evidence>
<keyword evidence="3 13" id="KW-0949">S-adenosyl-L-methionine</keyword>
<proteinExistence type="inferred from homology"/>
<dbReference type="STRING" id="260086.SAMN05216207_103031"/>
<dbReference type="Pfam" id="PF01564">
    <property type="entry name" value="Spermine_synth"/>
    <property type="match status" value="1"/>
</dbReference>
<keyword evidence="2 12" id="KW-0808">Transferase</keyword>
<evidence type="ECO:0000256" key="2">
    <source>
        <dbReference type="ARBA" id="ARBA00022679"/>
    </source>
</evidence>
<dbReference type="SUPFAM" id="SSF53335">
    <property type="entry name" value="S-adenosyl-L-methionine-dependent methyltransferases"/>
    <property type="match status" value="1"/>
</dbReference>
<evidence type="ECO:0000256" key="4">
    <source>
        <dbReference type="ARBA" id="ARBA00022793"/>
    </source>
</evidence>
<comment type="catalytic activity">
    <reaction evidence="12">
        <text>S-adenosyl 3-(methylsulfanyl)propylamine + putrescine = S-methyl-5'-thioadenosine + spermidine + H(+)</text>
        <dbReference type="Rhea" id="RHEA:12721"/>
        <dbReference type="ChEBI" id="CHEBI:15378"/>
        <dbReference type="ChEBI" id="CHEBI:17509"/>
        <dbReference type="ChEBI" id="CHEBI:57443"/>
        <dbReference type="ChEBI" id="CHEBI:57834"/>
        <dbReference type="ChEBI" id="CHEBI:326268"/>
        <dbReference type="EC" id="2.5.1.16"/>
    </reaction>
</comment>
<comment type="pathway">
    <text evidence="13">Amine and polyamine biosynthesis; S-adenosylmethioninamine biosynthesis; S-adenosylmethioninamine from S-adenosyl-L-methionine: step 1/1.</text>
</comment>
<dbReference type="SUPFAM" id="SSF56276">
    <property type="entry name" value="S-adenosylmethionine decarboxylase"/>
    <property type="match status" value="1"/>
</dbReference>
<dbReference type="EMBL" id="FOUY01000030">
    <property type="protein sequence ID" value="SFO09233.1"/>
    <property type="molecule type" value="Genomic_DNA"/>
</dbReference>
<evidence type="ECO:0000256" key="12">
    <source>
        <dbReference type="HAMAP-Rule" id="MF_00198"/>
    </source>
</evidence>
<dbReference type="GO" id="GO:0005829">
    <property type="term" value="C:cytosol"/>
    <property type="evidence" value="ECO:0007669"/>
    <property type="project" value="TreeGrafter"/>
</dbReference>
<dbReference type="HAMAP" id="MF_00464">
    <property type="entry name" value="AdoMetDC_1"/>
    <property type="match status" value="1"/>
</dbReference>
<evidence type="ECO:0000256" key="9">
    <source>
        <dbReference type="ARBA" id="ARBA00023239"/>
    </source>
</evidence>
<dbReference type="Gene3D" id="3.40.50.150">
    <property type="entry name" value="Vaccinia Virus protein VP39"/>
    <property type="match status" value="1"/>
</dbReference>
<dbReference type="PROSITE" id="PS51006">
    <property type="entry name" value="PABS_2"/>
    <property type="match status" value="1"/>
</dbReference>
<comment type="function">
    <text evidence="12">Catalyzes the irreversible transfer of a propylamine group from the amino donor S-adenosylmethioninamine (decarboxy-AdoMet) to putrescine (1,4-diaminobutane) to yield spermidine.</text>
</comment>
<comment type="pathway">
    <text evidence="12">Amine and polyamine biosynthesis; spermidine biosynthesis; spermidine from putrescine: step 1/1.</text>
</comment>
<keyword evidence="8 13" id="KW-0865">Zymogen</keyword>
<dbReference type="NCBIfam" id="TIGR03330">
    <property type="entry name" value="SAM_DCase_Bsu"/>
    <property type="match status" value="1"/>
</dbReference>
<evidence type="ECO:0000313" key="17">
    <source>
        <dbReference type="EMBL" id="SFO09233.1"/>
    </source>
</evidence>
<dbReference type="InterPro" id="IPR016067">
    <property type="entry name" value="S-AdoMet_deCO2ase_core"/>
</dbReference>
<dbReference type="GO" id="GO:0004014">
    <property type="term" value="F:adenosylmethionine decarboxylase activity"/>
    <property type="evidence" value="ECO:0007669"/>
    <property type="project" value="UniProtKB-UniRule"/>
</dbReference>
<feature type="binding site" evidence="12">
    <location>
        <position position="342"/>
    </location>
    <ligand>
        <name>S-methyl-5'-thioadenosine</name>
        <dbReference type="ChEBI" id="CHEBI:17509"/>
    </ligand>
</feature>
<dbReference type="UniPathway" id="UPA00331">
    <property type="reaction ID" value="UER00451"/>
</dbReference>
<feature type="active site" description="Proton acceptor" evidence="12 14">
    <location>
        <position position="333"/>
    </location>
</feature>
<organism evidence="17 18">
    <name type="scientific">Pseudonocardia ammonioxydans</name>
    <dbReference type="NCBI Taxonomy" id="260086"/>
    <lineage>
        <taxon>Bacteria</taxon>
        <taxon>Bacillati</taxon>
        <taxon>Actinomycetota</taxon>
        <taxon>Actinomycetes</taxon>
        <taxon>Pseudonocardiales</taxon>
        <taxon>Pseudonocardiaceae</taxon>
        <taxon>Pseudonocardia</taxon>
    </lineage>
</organism>
<evidence type="ECO:0000313" key="18">
    <source>
        <dbReference type="Proteomes" id="UP000199614"/>
    </source>
</evidence>
<evidence type="ECO:0000256" key="7">
    <source>
        <dbReference type="ARBA" id="ARBA00023115"/>
    </source>
</evidence>
<reference evidence="17 18" key="1">
    <citation type="submission" date="2016-10" db="EMBL/GenBank/DDBJ databases">
        <authorList>
            <person name="de Groot N.N."/>
        </authorList>
    </citation>
    <scope>NUCLEOTIDE SEQUENCE [LARGE SCALE GENOMIC DNA]</scope>
    <source>
        <strain evidence="17 18">CGMCC 4.1877</strain>
    </source>
</reference>
<comment type="PTM">
    <text evidence="13">Is synthesized initially as an inactive proenzyme. Formation of the active enzyme involves a self-maturation process in which the active site pyruvoyl group is generated from an internal serine residue via an autocatalytic post-translational modification. Two non-identical subunits are generated from the proenzyme in this reaction, and the pyruvate is formed at the N-terminus of the alpha chain, which is derived from the carboxyl end of the proenzyme. The post-translation cleavage follows an unusual pathway, termed non-hydrolytic serinolysis, in which the side chain hydroxyl group of the serine supplies its oxygen atom to form the C-terminus of the beta chain, while the remainder of the serine residue undergoes an oxidative deamination to produce ammonia and the pyruvoyl group blocking the N-terminus of the alpha chain.</text>
</comment>
<comment type="caution">
    <text evidence="12">Lacks conserved residue(s) required for the propagation of feature annotation.</text>
</comment>
<dbReference type="AlphaFoldDB" id="A0A1I5ED03"/>
<feature type="binding site" evidence="12">
    <location>
        <position position="277"/>
    </location>
    <ligand>
        <name>S-methyl-5'-thioadenosine</name>
        <dbReference type="ChEBI" id="CHEBI:17509"/>
    </ligand>
</feature>
<keyword evidence="4 13" id="KW-0210">Decarboxylase</keyword>
<evidence type="ECO:0000259" key="16">
    <source>
        <dbReference type="PROSITE" id="PS51006"/>
    </source>
</evidence>
<feature type="active site" description="Schiff-base intermediate with substrate; via pyruvic acid" evidence="13">
    <location>
        <position position="122"/>
    </location>
</feature>
<comment type="catalytic activity">
    <reaction evidence="13">
        <text>S-adenosyl-L-methionine + H(+) = S-adenosyl 3-(methylsulfanyl)propylamine + CO2</text>
        <dbReference type="Rhea" id="RHEA:15981"/>
        <dbReference type="ChEBI" id="CHEBI:15378"/>
        <dbReference type="ChEBI" id="CHEBI:16526"/>
        <dbReference type="ChEBI" id="CHEBI:57443"/>
        <dbReference type="ChEBI" id="CHEBI:59789"/>
        <dbReference type="EC" id="4.1.1.50"/>
    </reaction>
</comment>
<feature type="binding site" evidence="12">
    <location>
        <position position="204"/>
    </location>
    <ligand>
        <name>S-methyl-5'-thioadenosine</name>
        <dbReference type="ChEBI" id="CHEBI:17509"/>
    </ligand>
</feature>
<comment type="similarity">
    <text evidence="1 12">Belongs to the spermidine/spermine synthase family.</text>
</comment>
<dbReference type="InterPro" id="IPR029063">
    <property type="entry name" value="SAM-dependent_MTases_sf"/>
</dbReference>
<comment type="similarity">
    <text evidence="13">Belongs to the prokaryotic AdoMetDC family. Type 1 subfamily.</text>
</comment>
<keyword evidence="9 13" id="KW-0456">Lyase</keyword>
<dbReference type="PANTHER" id="PTHR33866">
    <property type="entry name" value="S-ADENOSYLMETHIONINE DECARBOXYLASE PROENZYME"/>
    <property type="match status" value="1"/>
</dbReference>
<comment type="subunit">
    <text evidence="13">Heterotetramer of two alpha and two beta chains arranged as a dimer of alpha/beta heterodimers.</text>
</comment>
<feature type="binding site" evidence="12">
    <location>
        <position position="258"/>
    </location>
    <ligand>
        <name>spermidine</name>
        <dbReference type="ChEBI" id="CHEBI:57834"/>
    </ligand>
</feature>
<gene>
    <name evidence="12" type="primary">speE</name>
    <name evidence="13" type="synonym">speH</name>
    <name evidence="17" type="ORF">SAMN05216207_103031</name>
</gene>
<dbReference type="Pfam" id="PF02675">
    <property type="entry name" value="AdoMet_dc"/>
    <property type="match status" value="1"/>
</dbReference>
<evidence type="ECO:0000256" key="6">
    <source>
        <dbReference type="ARBA" id="ARBA00023066"/>
    </source>
</evidence>
<evidence type="ECO:0000256" key="11">
    <source>
        <dbReference type="ARBA" id="ARBA00023317"/>
    </source>
</evidence>
<accession>A0A1I5ED03</accession>
<keyword evidence="6 13" id="KW-0745">Spermidine biosynthesis</keyword>
<feature type="site" description="Cleavage (non-hydrolytic); by autolysis" evidence="13">
    <location>
        <begin position="121"/>
        <end position="122"/>
    </location>
</feature>
<dbReference type="Gene3D" id="3.60.90.10">
    <property type="entry name" value="S-adenosylmethionine decarboxylase"/>
    <property type="match status" value="1"/>
</dbReference>
<feature type="chain" id="PRO_5023513872" description="S-adenosylmethionine decarboxylase beta chain" evidence="13">
    <location>
        <begin position="1"/>
        <end position="121"/>
    </location>
</feature>
<feature type="binding site" evidence="12">
    <location>
        <begin position="315"/>
        <end position="316"/>
    </location>
    <ligand>
        <name>S-methyl-5'-thioadenosine</name>
        <dbReference type="ChEBI" id="CHEBI:17509"/>
    </ligand>
</feature>
<evidence type="ECO:0000256" key="5">
    <source>
        <dbReference type="ARBA" id="ARBA00022813"/>
    </source>
</evidence>
<dbReference type="UniPathway" id="UPA00248">
    <property type="reaction ID" value="UER00314"/>
</dbReference>
<keyword evidence="5 13" id="KW-0068">Autocatalytic cleavage</keyword>
<feature type="region of interest" description="Disordered" evidence="15">
    <location>
        <begin position="1"/>
        <end position="61"/>
    </location>
</feature>
<dbReference type="PANTHER" id="PTHR33866:SF2">
    <property type="entry name" value="S-ADENOSYLMETHIONINE DECARBOXYLASE PROENZYME"/>
    <property type="match status" value="1"/>
</dbReference>
<comment type="function">
    <text evidence="13">Catalyzes the decarboxylation of S-adenosylmethionine to S-adenosylmethioninamine (dcAdoMet), the propylamine donor required for the synthesis of the polyamines spermine and spermidine from the diamine putrescine.</text>
</comment>
<dbReference type="GO" id="GO:0008295">
    <property type="term" value="P:spermidine biosynthetic process"/>
    <property type="evidence" value="ECO:0007669"/>
    <property type="project" value="UniProtKB-UniRule"/>
</dbReference>
<protein>
    <recommendedName>
        <fullName evidence="13">S-adenosylmethionine decarboxylase proenzyme</fullName>
        <shortName evidence="13">AdoMetDC</shortName>
        <shortName evidence="13">SAMDC</shortName>
        <ecNumber evidence="13">4.1.1.50</ecNumber>
    </recommendedName>
    <component>
        <recommendedName>
            <fullName evidence="13">S-adenosylmethionine decarboxylase beta chain</fullName>
        </recommendedName>
    </component>
    <component>
        <recommendedName>
            <fullName evidence="13">S-adenosylmethionine decarboxylase alpha chain</fullName>
        </recommendedName>
    </component>
</protein>
<feature type="modified residue" description="Pyruvic acid (Ser); by autocatalysis" evidence="13">
    <location>
        <position position="122"/>
    </location>
</feature>